<evidence type="ECO:0000256" key="3">
    <source>
        <dbReference type="SAM" id="MobiDB-lite"/>
    </source>
</evidence>
<sequence length="163" mass="18228">MTRKAREARPKGLAQAPEKALNERQRRWAEHYAASGNALQSAIAAGYSPNSARSQSDRMLKNAEVMRYVATLTQPAEQSRIASRAERQQFWTSVMRGEPQGDEPPRFADRLKASELLGKAQADFVERHELTGQAGGPIQQETALSLEGKSIEELMALYKTWTR</sequence>
<dbReference type="InterPro" id="IPR052404">
    <property type="entry name" value="SPP1-like_terminase"/>
</dbReference>
<dbReference type="EMBL" id="JACHFL010000008">
    <property type="protein sequence ID" value="MBB5364014.1"/>
    <property type="molecule type" value="Genomic_DNA"/>
</dbReference>
<protein>
    <recommendedName>
        <fullName evidence="6">Terminase small subunit</fullName>
    </recommendedName>
</protein>
<evidence type="ECO:0000256" key="1">
    <source>
        <dbReference type="ARBA" id="ARBA00022612"/>
    </source>
</evidence>
<dbReference type="Gene3D" id="1.10.10.1400">
    <property type="entry name" value="Terminase, small subunit, N-terminal DNA-binding domain, HTH motif"/>
    <property type="match status" value="1"/>
</dbReference>
<reference evidence="4 5" key="1">
    <citation type="submission" date="2020-08" db="EMBL/GenBank/DDBJ databases">
        <title>Genomic Encyclopedia of Type Strains, Phase IV (KMG-IV): sequencing the most valuable type-strain genomes for metagenomic binning, comparative biology and taxonomic classification.</title>
        <authorList>
            <person name="Goeker M."/>
        </authorList>
    </citation>
    <scope>NUCLEOTIDE SEQUENCE [LARGE SCALE GENOMIC DNA]</scope>
    <source>
        <strain evidence="4 5">DSM 27939</strain>
    </source>
</reference>
<gene>
    <name evidence="4" type="ORF">HNQ08_003121</name>
</gene>
<dbReference type="Pfam" id="PF03592">
    <property type="entry name" value="Terminase_2"/>
    <property type="match status" value="1"/>
</dbReference>
<dbReference type="InterPro" id="IPR038713">
    <property type="entry name" value="Terminase_Gp1_N_sf"/>
</dbReference>
<name>A0A7W8JYF7_9DEIO</name>
<evidence type="ECO:0000313" key="5">
    <source>
        <dbReference type="Proteomes" id="UP000552709"/>
    </source>
</evidence>
<dbReference type="GO" id="GO:0051276">
    <property type="term" value="P:chromosome organization"/>
    <property type="evidence" value="ECO:0007669"/>
    <property type="project" value="InterPro"/>
</dbReference>
<feature type="compositionally biased region" description="Basic and acidic residues" evidence="3">
    <location>
        <begin position="1"/>
        <end position="10"/>
    </location>
</feature>
<feature type="region of interest" description="Disordered" evidence="3">
    <location>
        <begin position="1"/>
        <end position="25"/>
    </location>
</feature>
<dbReference type="PANTHER" id="PTHR41328:SF2">
    <property type="entry name" value="TERMINASE SMALL SUBUNIT"/>
    <property type="match status" value="1"/>
</dbReference>
<dbReference type="InterPro" id="IPR005335">
    <property type="entry name" value="Terminase_ssu"/>
</dbReference>
<keyword evidence="2" id="KW-0231">Viral genome packaging</keyword>
<evidence type="ECO:0000256" key="2">
    <source>
        <dbReference type="ARBA" id="ARBA00023219"/>
    </source>
</evidence>
<evidence type="ECO:0008006" key="6">
    <source>
        <dbReference type="Google" id="ProtNLM"/>
    </source>
</evidence>
<comment type="caution">
    <text evidence="4">The sequence shown here is derived from an EMBL/GenBank/DDBJ whole genome shotgun (WGS) entry which is preliminary data.</text>
</comment>
<organism evidence="4 5">
    <name type="scientific">Deinococcus humi</name>
    <dbReference type="NCBI Taxonomy" id="662880"/>
    <lineage>
        <taxon>Bacteria</taxon>
        <taxon>Thermotogati</taxon>
        <taxon>Deinococcota</taxon>
        <taxon>Deinococci</taxon>
        <taxon>Deinococcales</taxon>
        <taxon>Deinococcaceae</taxon>
        <taxon>Deinococcus</taxon>
    </lineage>
</organism>
<proteinExistence type="predicted"/>
<dbReference type="RefSeq" id="WP_184133794.1">
    <property type="nucleotide sequence ID" value="NZ_JACHFL010000008.1"/>
</dbReference>
<accession>A0A7W8JYF7</accession>
<keyword evidence="1" id="KW-1188">Viral release from host cell</keyword>
<dbReference type="PANTHER" id="PTHR41328">
    <property type="entry name" value="TERMINASE SMALL SUBUNIT-RELATED"/>
    <property type="match status" value="1"/>
</dbReference>
<dbReference type="Proteomes" id="UP000552709">
    <property type="component" value="Unassembled WGS sequence"/>
</dbReference>
<keyword evidence="5" id="KW-1185">Reference proteome</keyword>
<evidence type="ECO:0000313" key="4">
    <source>
        <dbReference type="EMBL" id="MBB5364014.1"/>
    </source>
</evidence>
<dbReference type="AlphaFoldDB" id="A0A7W8JYF7"/>